<organism evidence="1">
    <name type="scientific">marine sediment metagenome</name>
    <dbReference type="NCBI Taxonomy" id="412755"/>
    <lineage>
        <taxon>unclassified sequences</taxon>
        <taxon>metagenomes</taxon>
        <taxon>ecological metagenomes</taxon>
    </lineage>
</organism>
<sequence length="64" mass="7297">MLKLFIWTEFCPDYTSGLAFAIAKDETDARKLIEEERGFNVYEWGNLEIKPLSRRIARSVSGGG</sequence>
<evidence type="ECO:0000313" key="1">
    <source>
        <dbReference type="EMBL" id="GAG27365.1"/>
    </source>
</evidence>
<accession>X0W9Q1</accession>
<name>X0W9Q1_9ZZZZ</name>
<gene>
    <name evidence="1" type="ORF">S01H1_48272</name>
</gene>
<proteinExistence type="predicted"/>
<protein>
    <submittedName>
        <fullName evidence="1">Uncharacterized protein</fullName>
    </submittedName>
</protein>
<reference evidence="1" key="1">
    <citation type="journal article" date="2014" name="Front. Microbiol.">
        <title>High frequency of phylogenetically diverse reductive dehalogenase-homologous genes in deep subseafloor sedimentary metagenomes.</title>
        <authorList>
            <person name="Kawai M."/>
            <person name="Futagami T."/>
            <person name="Toyoda A."/>
            <person name="Takaki Y."/>
            <person name="Nishi S."/>
            <person name="Hori S."/>
            <person name="Arai W."/>
            <person name="Tsubouchi T."/>
            <person name="Morono Y."/>
            <person name="Uchiyama I."/>
            <person name="Ito T."/>
            <person name="Fujiyama A."/>
            <person name="Inagaki F."/>
            <person name="Takami H."/>
        </authorList>
    </citation>
    <scope>NUCLEOTIDE SEQUENCE</scope>
    <source>
        <strain evidence="1">Expedition CK06-06</strain>
    </source>
</reference>
<dbReference type="EMBL" id="BARS01030993">
    <property type="protein sequence ID" value="GAG27365.1"/>
    <property type="molecule type" value="Genomic_DNA"/>
</dbReference>
<comment type="caution">
    <text evidence="1">The sequence shown here is derived from an EMBL/GenBank/DDBJ whole genome shotgun (WGS) entry which is preliminary data.</text>
</comment>
<dbReference type="AlphaFoldDB" id="X0W9Q1"/>